<protein>
    <recommendedName>
        <fullName evidence="11">Methionine--tRNA ligase</fullName>
        <ecNumber evidence="11">6.1.1.10</ecNumber>
    </recommendedName>
    <alternativeName>
        <fullName evidence="11">Methionyl-tRNA synthetase</fullName>
        <shortName evidence="11">MetRS</shortName>
    </alternativeName>
</protein>
<dbReference type="InterPro" id="IPR009080">
    <property type="entry name" value="tRNAsynth_Ia_anticodon-bd"/>
</dbReference>
<dbReference type="InterPro" id="IPR033911">
    <property type="entry name" value="MetRS_core"/>
</dbReference>
<evidence type="ECO:0000256" key="7">
    <source>
        <dbReference type="ARBA" id="ARBA00022840"/>
    </source>
</evidence>
<gene>
    <name evidence="11" type="primary">metG</name>
    <name evidence="14" type="ORF">HHU08_13970</name>
</gene>
<dbReference type="AlphaFoldDB" id="A0A7Y0K917"/>
<dbReference type="Proteomes" id="UP000588491">
    <property type="component" value="Unassembled WGS sequence"/>
</dbReference>
<dbReference type="PRINTS" id="PR01041">
    <property type="entry name" value="TRNASYNTHMET"/>
</dbReference>
<proteinExistence type="inferred from homology"/>
<dbReference type="PANTHER" id="PTHR45765:SF1">
    <property type="entry name" value="METHIONINE--TRNA LIGASE, CYTOPLASMIC"/>
    <property type="match status" value="1"/>
</dbReference>
<dbReference type="Pfam" id="PF09334">
    <property type="entry name" value="tRNA-synt_1g"/>
    <property type="match status" value="1"/>
</dbReference>
<dbReference type="NCBIfam" id="TIGR00398">
    <property type="entry name" value="metG"/>
    <property type="match status" value="1"/>
</dbReference>
<keyword evidence="4 11" id="KW-0963">Cytoplasm</keyword>
<dbReference type="Gene3D" id="3.40.50.620">
    <property type="entry name" value="HUPs"/>
    <property type="match status" value="1"/>
</dbReference>
<dbReference type="InterPro" id="IPR001412">
    <property type="entry name" value="aa-tRNA-synth_I_CS"/>
</dbReference>
<dbReference type="EC" id="6.1.1.10" evidence="11"/>
<comment type="similarity">
    <text evidence="3 11">Belongs to the class-I aminoacyl-tRNA synthetase family. MetG type 1 subfamily.</text>
</comment>
<evidence type="ECO:0000256" key="11">
    <source>
        <dbReference type="HAMAP-Rule" id="MF_00098"/>
    </source>
</evidence>
<evidence type="ECO:0000256" key="10">
    <source>
        <dbReference type="ARBA" id="ARBA00047364"/>
    </source>
</evidence>
<organism evidence="14 15">
    <name type="scientific">Niallia alba</name>
    <dbReference type="NCBI Taxonomy" id="2729105"/>
    <lineage>
        <taxon>Bacteria</taxon>
        <taxon>Bacillati</taxon>
        <taxon>Bacillota</taxon>
        <taxon>Bacilli</taxon>
        <taxon>Bacillales</taxon>
        <taxon>Bacillaceae</taxon>
        <taxon>Niallia</taxon>
    </lineage>
</organism>
<dbReference type="InterPro" id="IPR014758">
    <property type="entry name" value="Met-tRNA_synth"/>
</dbReference>
<dbReference type="FunFam" id="2.20.28.20:FF:000001">
    <property type="entry name" value="Methionine--tRNA ligase"/>
    <property type="match status" value="1"/>
</dbReference>
<dbReference type="GO" id="GO:0004825">
    <property type="term" value="F:methionine-tRNA ligase activity"/>
    <property type="evidence" value="ECO:0007669"/>
    <property type="project" value="UniProtKB-UniRule"/>
</dbReference>
<keyword evidence="5 11" id="KW-0436">Ligase</keyword>
<feature type="binding site" evidence="11">
    <location>
        <position position="156"/>
    </location>
    <ligand>
        <name>Zn(2+)</name>
        <dbReference type="ChEBI" id="CHEBI:29105"/>
    </ligand>
</feature>
<feature type="short sequence motif" description="'KMSKS' region" evidence="11">
    <location>
        <begin position="329"/>
        <end position="333"/>
    </location>
</feature>
<dbReference type="SUPFAM" id="SSF57770">
    <property type="entry name" value="Methionyl-tRNA synthetase (MetRS), Zn-domain"/>
    <property type="match status" value="1"/>
</dbReference>
<dbReference type="HAMAP" id="MF_00098">
    <property type="entry name" value="Met_tRNA_synth_type1"/>
    <property type="match status" value="1"/>
</dbReference>
<evidence type="ECO:0000313" key="14">
    <source>
        <dbReference type="EMBL" id="NMO78089.1"/>
    </source>
</evidence>
<dbReference type="InterPro" id="IPR041872">
    <property type="entry name" value="Anticodon_Met"/>
</dbReference>
<evidence type="ECO:0000256" key="6">
    <source>
        <dbReference type="ARBA" id="ARBA00022741"/>
    </source>
</evidence>
<evidence type="ECO:0000259" key="12">
    <source>
        <dbReference type="Pfam" id="PF09334"/>
    </source>
</evidence>
<feature type="binding site" evidence="11">
    <location>
        <position position="153"/>
    </location>
    <ligand>
        <name>Zn(2+)</name>
        <dbReference type="ChEBI" id="CHEBI:29105"/>
    </ligand>
</feature>
<evidence type="ECO:0000313" key="15">
    <source>
        <dbReference type="Proteomes" id="UP000588491"/>
    </source>
</evidence>
<evidence type="ECO:0000256" key="4">
    <source>
        <dbReference type="ARBA" id="ARBA00022490"/>
    </source>
</evidence>
<dbReference type="CDD" id="cd07957">
    <property type="entry name" value="Anticodon_Ia_Met"/>
    <property type="match status" value="1"/>
</dbReference>
<dbReference type="PROSITE" id="PS00178">
    <property type="entry name" value="AA_TRNA_LIGASE_I"/>
    <property type="match status" value="1"/>
</dbReference>
<comment type="subunit">
    <text evidence="11">Monomer.</text>
</comment>
<dbReference type="EMBL" id="JABBPK010000001">
    <property type="protein sequence ID" value="NMO78089.1"/>
    <property type="molecule type" value="Genomic_DNA"/>
</dbReference>
<dbReference type="SUPFAM" id="SSF52374">
    <property type="entry name" value="Nucleotidylyl transferase"/>
    <property type="match status" value="1"/>
</dbReference>
<comment type="caution">
    <text evidence="14">The sequence shown here is derived from an EMBL/GenBank/DDBJ whole genome shotgun (WGS) entry which is preliminary data.</text>
</comment>
<feature type="binding site" evidence="11">
    <location>
        <position position="141"/>
    </location>
    <ligand>
        <name>Zn(2+)</name>
        <dbReference type="ChEBI" id="CHEBI:29105"/>
    </ligand>
</feature>
<keyword evidence="6 11" id="KW-0547">Nucleotide-binding</keyword>
<keyword evidence="7 11" id="KW-0067">ATP-binding</keyword>
<dbReference type="GO" id="GO:0046872">
    <property type="term" value="F:metal ion binding"/>
    <property type="evidence" value="ECO:0007669"/>
    <property type="project" value="UniProtKB-KW"/>
</dbReference>
<comment type="catalytic activity">
    <reaction evidence="10 11">
        <text>tRNA(Met) + L-methionine + ATP = L-methionyl-tRNA(Met) + AMP + diphosphate</text>
        <dbReference type="Rhea" id="RHEA:13481"/>
        <dbReference type="Rhea" id="RHEA-COMP:9667"/>
        <dbReference type="Rhea" id="RHEA-COMP:9698"/>
        <dbReference type="ChEBI" id="CHEBI:30616"/>
        <dbReference type="ChEBI" id="CHEBI:33019"/>
        <dbReference type="ChEBI" id="CHEBI:57844"/>
        <dbReference type="ChEBI" id="CHEBI:78442"/>
        <dbReference type="ChEBI" id="CHEBI:78530"/>
        <dbReference type="ChEBI" id="CHEBI:456215"/>
        <dbReference type="EC" id="6.1.1.10"/>
    </reaction>
</comment>
<evidence type="ECO:0000259" key="13">
    <source>
        <dbReference type="Pfam" id="PF19303"/>
    </source>
</evidence>
<evidence type="ECO:0000256" key="5">
    <source>
        <dbReference type="ARBA" id="ARBA00022598"/>
    </source>
</evidence>
<evidence type="ECO:0000256" key="9">
    <source>
        <dbReference type="ARBA" id="ARBA00023146"/>
    </source>
</evidence>
<feature type="binding site" evidence="11">
    <location>
        <position position="332"/>
    </location>
    <ligand>
        <name>ATP</name>
        <dbReference type="ChEBI" id="CHEBI:30616"/>
    </ligand>
</feature>
<keyword evidence="9 11" id="KW-0030">Aminoacyl-tRNA synthetase</keyword>
<dbReference type="SUPFAM" id="SSF47323">
    <property type="entry name" value="Anticodon-binding domain of a subclass of class I aminoacyl-tRNA synthetases"/>
    <property type="match status" value="1"/>
</dbReference>
<feature type="binding site" evidence="11">
    <location>
        <position position="144"/>
    </location>
    <ligand>
        <name>Zn(2+)</name>
        <dbReference type="ChEBI" id="CHEBI:29105"/>
    </ligand>
</feature>
<accession>A0A7Y0K917</accession>
<dbReference type="Pfam" id="PF19303">
    <property type="entry name" value="Anticodon_3"/>
    <property type="match status" value="1"/>
</dbReference>
<feature type="short sequence motif" description="'HIGH' region" evidence="11">
    <location>
        <begin position="10"/>
        <end position="20"/>
    </location>
</feature>
<evidence type="ECO:0000256" key="8">
    <source>
        <dbReference type="ARBA" id="ARBA00022917"/>
    </source>
</evidence>
<feature type="domain" description="Methionyl-tRNA synthetase anticodon-binding" evidence="13">
    <location>
        <begin position="419"/>
        <end position="511"/>
    </location>
</feature>
<comment type="function">
    <text evidence="1 11">Is required not only for elongation of protein synthesis but also for the initiation of all mRNA translation through initiator tRNA(fMet) aminoacylation.</text>
</comment>
<dbReference type="Gene3D" id="2.20.28.20">
    <property type="entry name" value="Methionyl-tRNA synthetase, Zn-domain"/>
    <property type="match status" value="1"/>
</dbReference>
<reference evidence="14 15" key="1">
    <citation type="submission" date="2020-04" db="EMBL/GenBank/DDBJ databases">
        <title>Bacillus sp. UniB3 isolated from commercial digestive syrup.</title>
        <authorList>
            <person name="Thorat V."/>
            <person name="Kirdat K."/>
            <person name="Tiwarekar B."/>
            <person name="Yadav A."/>
        </authorList>
    </citation>
    <scope>NUCLEOTIDE SEQUENCE [LARGE SCALE GENOMIC DNA]</scope>
    <source>
        <strain evidence="14 15">UniB3</strain>
    </source>
</reference>
<dbReference type="InterPro" id="IPR029038">
    <property type="entry name" value="MetRS_Zn"/>
</dbReference>
<keyword evidence="11" id="KW-0862">Zinc</keyword>
<dbReference type="RefSeq" id="WP_169189686.1">
    <property type="nucleotide sequence ID" value="NZ_JABBPK010000001.1"/>
</dbReference>
<name>A0A7Y0K917_9BACI</name>
<dbReference type="InterPro" id="IPR015413">
    <property type="entry name" value="Methionyl/Leucyl_tRNA_Synth"/>
</dbReference>
<dbReference type="GO" id="GO:0005524">
    <property type="term" value="F:ATP binding"/>
    <property type="evidence" value="ECO:0007669"/>
    <property type="project" value="UniProtKB-UniRule"/>
</dbReference>
<dbReference type="InterPro" id="IPR014729">
    <property type="entry name" value="Rossmann-like_a/b/a_fold"/>
</dbReference>
<evidence type="ECO:0000256" key="3">
    <source>
        <dbReference type="ARBA" id="ARBA00008258"/>
    </source>
</evidence>
<feature type="domain" description="Methionyl/Leucyl tRNA synthetase" evidence="12">
    <location>
        <begin position="3"/>
        <end position="393"/>
    </location>
</feature>
<sequence>MTILIGGAWPYANGSLHLGHVAALLPGDILARYFRQKGENVLYVSGSDCNGTPISIRAQQEHITVQEIADRYHQEFHQCFLQLGFSYDLYTRTDAWHHHQSVQEIFLALLKNQYLYKKTVEQAYCQKDNQFLPDRFVEGICPHCKQKARGDQCDYCSSILDPLELKEKRCKICGEEPVIKQTDHFYFAFSKFQKEMESYLKEAIDKELWRENALALTKRYLQEGLPDRAVTRDLPNGIDVPLEGFEGKKIYVWIEAVSGYLTASIEICKKTGLNVEDYWNDKTTSYYVHGKDNIPFHTVIWPSILLGLGRKSLPTHIISSEYLTLEKRKLSTSQNWAVWVPYILQKYNPDSIRYFLTINAPEARDTDFSWREFIYSHNSELLGAYGNFVNRTLKFIQKAYNGKIPKRQVSKSIIAVTEEVYQSSGQWIEKGKVKKALEEIFSYIRYANRYFDQEKPWEQVKTEKVAGEITLANCTYIIVNLAQLLEPFVPFSTHKIRDMLGIRKVEWKQQQTLPPEIKYVIPLFERLDVELIEEELQILLEGAKNKD</sequence>
<dbReference type="InterPro" id="IPR023458">
    <property type="entry name" value="Met-tRNA_ligase_1"/>
</dbReference>
<keyword evidence="8 11" id="KW-0648">Protein biosynthesis</keyword>
<dbReference type="GO" id="GO:0005829">
    <property type="term" value="C:cytosol"/>
    <property type="evidence" value="ECO:0007669"/>
    <property type="project" value="TreeGrafter"/>
</dbReference>
<dbReference type="CDD" id="cd00814">
    <property type="entry name" value="MetRS_core"/>
    <property type="match status" value="1"/>
</dbReference>
<evidence type="ECO:0000256" key="1">
    <source>
        <dbReference type="ARBA" id="ARBA00003314"/>
    </source>
</evidence>
<comment type="cofactor">
    <cofactor evidence="11">
        <name>Zn(2+)</name>
        <dbReference type="ChEBI" id="CHEBI:29105"/>
    </cofactor>
    <text evidence="11">Binds 1 zinc ion per subunit.</text>
</comment>
<dbReference type="Gene3D" id="1.10.730.10">
    <property type="entry name" value="Isoleucyl-tRNA Synthetase, Domain 1"/>
    <property type="match status" value="1"/>
</dbReference>
<comment type="subcellular location">
    <subcellularLocation>
        <location evidence="2 11">Cytoplasm</location>
    </subcellularLocation>
</comment>
<dbReference type="GO" id="GO:0006431">
    <property type="term" value="P:methionyl-tRNA aminoacylation"/>
    <property type="evidence" value="ECO:0007669"/>
    <property type="project" value="UniProtKB-UniRule"/>
</dbReference>
<keyword evidence="11" id="KW-0479">Metal-binding</keyword>
<keyword evidence="15" id="KW-1185">Reference proteome</keyword>
<evidence type="ECO:0000256" key="2">
    <source>
        <dbReference type="ARBA" id="ARBA00004496"/>
    </source>
</evidence>
<dbReference type="PANTHER" id="PTHR45765">
    <property type="entry name" value="METHIONINE--TRNA LIGASE"/>
    <property type="match status" value="1"/>
</dbReference>